<keyword evidence="8 10" id="KW-0472">Membrane</keyword>
<dbReference type="FunFam" id="3.10.580.10:FF:000002">
    <property type="entry name" value="Magnesium/cobalt efflux protein CorC"/>
    <property type="match status" value="1"/>
</dbReference>
<gene>
    <name evidence="14" type="ORF">EDD54_3860</name>
</gene>
<dbReference type="CDD" id="cd04590">
    <property type="entry name" value="CBS_pair_CorC_HlyC_assoc"/>
    <property type="match status" value="1"/>
</dbReference>
<dbReference type="InterPro" id="IPR005170">
    <property type="entry name" value="Transptr-assoc_dom"/>
</dbReference>
<evidence type="ECO:0000256" key="6">
    <source>
        <dbReference type="ARBA" id="ARBA00022989"/>
    </source>
</evidence>
<dbReference type="InterPro" id="IPR046342">
    <property type="entry name" value="CBS_dom_sf"/>
</dbReference>
<protein>
    <submittedName>
        <fullName evidence="14">Putative hemolysin</fullName>
    </submittedName>
</protein>
<accession>A0A4R6R962</accession>
<dbReference type="InterPro" id="IPR000644">
    <property type="entry name" value="CBS_dom"/>
</dbReference>
<dbReference type="InterPro" id="IPR051676">
    <property type="entry name" value="UPF0053_domain"/>
</dbReference>
<dbReference type="Proteomes" id="UP000294547">
    <property type="component" value="Unassembled WGS sequence"/>
</dbReference>
<evidence type="ECO:0000256" key="5">
    <source>
        <dbReference type="ARBA" id="ARBA00022737"/>
    </source>
</evidence>
<comment type="similarity">
    <text evidence="2">Belongs to the UPF0053 family. Hemolysin C subfamily.</text>
</comment>
<keyword evidence="6 10" id="KW-1133">Transmembrane helix</keyword>
<dbReference type="GO" id="GO:0050660">
    <property type="term" value="F:flavin adenine dinucleotide binding"/>
    <property type="evidence" value="ECO:0007669"/>
    <property type="project" value="InterPro"/>
</dbReference>
<evidence type="ECO:0000256" key="3">
    <source>
        <dbReference type="ARBA" id="ARBA00022475"/>
    </source>
</evidence>
<organism evidence="14 15">
    <name type="scientific">Oharaeibacter diazotrophicus</name>
    <dbReference type="NCBI Taxonomy" id="1920512"/>
    <lineage>
        <taxon>Bacteria</taxon>
        <taxon>Pseudomonadati</taxon>
        <taxon>Pseudomonadota</taxon>
        <taxon>Alphaproteobacteria</taxon>
        <taxon>Hyphomicrobiales</taxon>
        <taxon>Pleomorphomonadaceae</taxon>
        <taxon>Oharaeibacter</taxon>
    </lineage>
</organism>
<keyword evidence="3" id="KW-1003">Cell membrane</keyword>
<evidence type="ECO:0000259" key="12">
    <source>
        <dbReference type="PROSITE" id="PS51371"/>
    </source>
</evidence>
<dbReference type="GO" id="GO:0005886">
    <property type="term" value="C:plasma membrane"/>
    <property type="evidence" value="ECO:0007669"/>
    <property type="project" value="UniProtKB-SubCell"/>
</dbReference>
<dbReference type="InterPro" id="IPR016169">
    <property type="entry name" value="FAD-bd_PCMH_sub2"/>
</dbReference>
<evidence type="ECO:0000256" key="10">
    <source>
        <dbReference type="PROSITE-ProRule" id="PRU01193"/>
    </source>
</evidence>
<feature type="domain" description="CBS" evidence="12">
    <location>
        <begin position="283"/>
        <end position="339"/>
    </location>
</feature>
<keyword evidence="5" id="KW-0677">Repeat</keyword>
<dbReference type="PANTHER" id="PTHR43099:SF5">
    <property type="entry name" value="HLYC_CORC FAMILY TRANSPORTER"/>
    <property type="match status" value="1"/>
</dbReference>
<evidence type="ECO:0000256" key="4">
    <source>
        <dbReference type="ARBA" id="ARBA00022692"/>
    </source>
</evidence>
<sequence length="437" mass="46225">MNYLTEIAIVIVLLLVNGWFAMSELAVVSSRRPRLEALAAQGVRGARTALKLAENPSRFLSAVQIGITLVGILAGAYSGATLAEPLGGELLAAGVPAAWANALSIAIVVGSITYASLIVGELVPKHIALSNPERVAAFVAGPMTVIALIAAPVVSVLDASSRLVLRLMRVAATGDGTVTEEEIRAVLAEGTKTGIIEPEERELMAGVMRFGDRSIRAVMTPRRDIVGIDLDWEPERIVEVIRNSTHSRYPVYRGSADAILGIVQAKDLLDSHLSGGSFDIEAAMRPVEVVPDTAPALTVLEVLRRAPIHMVVVMDEYGTVEGIVTATSILAAIVGDLAEEGEEGAESSILRREDGSWLVDGDLGVGLVADRVGCPALDDPDRDYETIAGFILSESKAIPSTGDVLGWRGWRFEVVDMDGRRIDKVLVTAPAEGAAAD</sequence>
<evidence type="ECO:0000256" key="9">
    <source>
        <dbReference type="PROSITE-ProRule" id="PRU00703"/>
    </source>
</evidence>
<evidence type="ECO:0000256" key="1">
    <source>
        <dbReference type="ARBA" id="ARBA00004651"/>
    </source>
</evidence>
<dbReference type="Pfam" id="PF03471">
    <property type="entry name" value="CorC_HlyC"/>
    <property type="match status" value="1"/>
</dbReference>
<feature type="transmembrane region" description="Helical" evidence="11">
    <location>
        <begin position="59"/>
        <end position="78"/>
    </location>
</feature>
<name>A0A4R6R962_9HYPH</name>
<evidence type="ECO:0000256" key="2">
    <source>
        <dbReference type="ARBA" id="ARBA00006446"/>
    </source>
</evidence>
<dbReference type="PANTHER" id="PTHR43099">
    <property type="entry name" value="UPF0053 PROTEIN YRKA"/>
    <property type="match status" value="1"/>
</dbReference>
<feature type="domain" description="CNNM transmembrane" evidence="13">
    <location>
        <begin position="1"/>
        <end position="200"/>
    </location>
</feature>
<keyword evidence="7 9" id="KW-0129">CBS domain</keyword>
<keyword evidence="4 10" id="KW-0812">Transmembrane</keyword>
<dbReference type="OrthoDB" id="9805314at2"/>
<proteinExistence type="inferred from homology"/>
<dbReference type="RefSeq" id="WP_126539061.1">
    <property type="nucleotide sequence ID" value="NZ_BSPM01000007.1"/>
</dbReference>
<comment type="caution">
    <text evidence="14">The sequence shown here is derived from an EMBL/GenBank/DDBJ whole genome shotgun (WGS) entry which is preliminary data.</text>
</comment>
<feature type="transmembrane region" description="Helical" evidence="11">
    <location>
        <begin position="135"/>
        <end position="157"/>
    </location>
</feature>
<evidence type="ECO:0000256" key="8">
    <source>
        <dbReference type="ARBA" id="ARBA00023136"/>
    </source>
</evidence>
<evidence type="ECO:0000259" key="13">
    <source>
        <dbReference type="PROSITE" id="PS51846"/>
    </source>
</evidence>
<dbReference type="InterPro" id="IPR036318">
    <property type="entry name" value="FAD-bd_PCMH-like_sf"/>
</dbReference>
<dbReference type="AlphaFoldDB" id="A0A4R6R962"/>
<dbReference type="PROSITE" id="PS51846">
    <property type="entry name" value="CNNM"/>
    <property type="match status" value="1"/>
</dbReference>
<dbReference type="Pfam" id="PF00571">
    <property type="entry name" value="CBS"/>
    <property type="match status" value="2"/>
</dbReference>
<keyword evidence="15" id="KW-1185">Reference proteome</keyword>
<dbReference type="Gene3D" id="3.30.465.10">
    <property type="match status" value="1"/>
</dbReference>
<dbReference type="EMBL" id="SNXY01000010">
    <property type="protein sequence ID" value="TDP82591.1"/>
    <property type="molecule type" value="Genomic_DNA"/>
</dbReference>
<dbReference type="InterPro" id="IPR044751">
    <property type="entry name" value="Ion_transp-like_CBS"/>
</dbReference>
<comment type="subcellular location">
    <subcellularLocation>
        <location evidence="1">Cell membrane</location>
        <topology evidence="1">Multi-pass membrane protein</topology>
    </subcellularLocation>
</comment>
<reference evidence="14 15" key="1">
    <citation type="submission" date="2019-03" db="EMBL/GenBank/DDBJ databases">
        <title>Genomic Encyclopedia of Type Strains, Phase IV (KMG-IV): sequencing the most valuable type-strain genomes for metagenomic binning, comparative biology and taxonomic classification.</title>
        <authorList>
            <person name="Goeker M."/>
        </authorList>
    </citation>
    <scope>NUCLEOTIDE SEQUENCE [LARGE SCALE GENOMIC DNA]</scope>
    <source>
        <strain evidence="14 15">DSM 102969</strain>
    </source>
</reference>
<dbReference type="SMART" id="SM00116">
    <property type="entry name" value="CBS"/>
    <property type="match status" value="2"/>
</dbReference>
<dbReference type="Pfam" id="PF01595">
    <property type="entry name" value="CNNM"/>
    <property type="match status" value="1"/>
</dbReference>
<feature type="transmembrane region" description="Helical" evidence="11">
    <location>
        <begin position="98"/>
        <end position="123"/>
    </location>
</feature>
<evidence type="ECO:0000313" key="15">
    <source>
        <dbReference type="Proteomes" id="UP000294547"/>
    </source>
</evidence>
<evidence type="ECO:0000256" key="11">
    <source>
        <dbReference type="SAM" id="Phobius"/>
    </source>
</evidence>
<dbReference type="SUPFAM" id="SSF56176">
    <property type="entry name" value="FAD-binding/transporter-associated domain-like"/>
    <property type="match status" value="1"/>
</dbReference>
<dbReference type="InterPro" id="IPR002550">
    <property type="entry name" value="CNNM"/>
</dbReference>
<dbReference type="SMART" id="SM01091">
    <property type="entry name" value="CorC_HlyC"/>
    <property type="match status" value="1"/>
</dbReference>
<feature type="transmembrane region" description="Helical" evidence="11">
    <location>
        <begin position="6"/>
        <end position="28"/>
    </location>
</feature>
<dbReference type="PROSITE" id="PS51371">
    <property type="entry name" value="CBS"/>
    <property type="match status" value="1"/>
</dbReference>
<dbReference type="Gene3D" id="3.10.580.10">
    <property type="entry name" value="CBS-domain"/>
    <property type="match status" value="1"/>
</dbReference>
<evidence type="ECO:0000256" key="7">
    <source>
        <dbReference type="ARBA" id="ARBA00023122"/>
    </source>
</evidence>
<evidence type="ECO:0000313" key="14">
    <source>
        <dbReference type="EMBL" id="TDP82591.1"/>
    </source>
</evidence>
<dbReference type="SUPFAM" id="SSF54631">
    <property type="entry name" value="CBS-domain pair"/>
    <property type="match status" value="1"/>
</dbReference>